<accession>A0A9N9S2H7</accession>
<dbReference type="AlphaFoldDB" id="A0A9N9S2H7"/>
<keyword evidence="1" id="KW-0732">Signal</keyword>
<evidence type="ECO:0000313" key="3">
    <source>
        <dbReference type="Proteomes" id="UP001153620"/>
    </source>
</evidence>
<proteinExistence type="predicted"/>
<feature type="signal peptide" evidence="1">
    <location>
        <begin position="1"/>
        <end position="24"/>
    </location>
</feature>
<evidence type="ECO:0000313" key="2">
    <source>
        <dbReference type="EMBL" id="CAG9807008.1"/>
    </source>
</evidence>
<keyword evidence="3" id="KW-1185">Reference proteome</keyword>
<feature type="chain" id="PRO_5040165039" evidence="1">
    <location>
        <begin position="25"/>
        <end position="520"/>
    </location>
</feature>
<sequence>MCRNKSMRIILLLFIFTIRKFVDANLSLQCIVSYLNSRNASEDIFSSVDEFAGTEAECESFIRIKIADFNEKILEKMEEDANVRPLIDCFRHETQSEEYEIITLKLQGVGMLDVGWKFWRNSAKEARYEELKKEIGDLGSKILEQCAAVDHYGKFFDTTLEKHPPLYSKGETEYCLRRYLVEKYLIDSFAYNFKINPKNVTMENYNCDLIMRDILEPAYENLRKDETECSWNILKEHGYYDQLLKIELLSKLTLSMKEKAAERQKFIDAIVSADMKIPYQNLTLFSIGILVSVSIGFYITESYISSVGVEEHTKTANCFTDYLRNHSMTDTYFETEQKITNDEDQKNCTKDLEHFYFLQDIETNLYLSYDTSQELCNALKADKNKKLCISEKDVEGTENQSTDNNNCINVNRYLTSDVLKLYETSESFYAHTRNYCDDAHSCYTCVKDNLNAKENYMLNRLYAKAIQLTYIKMEFWKYFIMWTKVEKIYSSTRIMENEAVETCKKDLKCLSNLQLKRKEK</sequence>
<gene>
    <name evidence="2" type="ORF">CHIRRI_LOCUS9860</name>
</gene>
<dbReference type="Proteomes" id="UP001153620">
    <property type="component" value="Chromosome 3"/>
</dbReference>
<dbReference type="OrthoDB" id="7786693at2759"/>
<reference evidence="2" key="1">
    <citation type="submission" date="2022-01" db="EMBL/GenBank/DDBJ databases">
        <authorList>
            <person name="King R."/>
        </authorList>
    </citation>
    <scope>NUCLEOTIDE SEQUENCE</scope>
</reference>
<reference evidence="2" key="2">
    <citation type="submission" date="2022-10" db="EMBL/GenBank/DDBJ databases">
        <authorList>
            <consortium name="ENA_rothamsted_submissions"/>
            <consortium name="culmorum"/>
            <person name="King R."/>
        </authorList>
    </citation>
    <scope>NUCLEOTIDE SEQUENCE</scope>
</reference>
<evidence type="ECO:0000256" key="1">
    <source>
        <dbReference type="SAM" id="SignalP"/>
    </source>
</evidence>
<name>A0A9N9S2H7_9DIPT</name>
<dbReference type="EMBL" id="OU895879">
    <property type="protein sequence ID" value="CAG9807008.1"/>
    <property type="molecule type" value="Genomic_DNA"/>
</dbReference>
<organism evidence="2 3">
    <name type="scientific">Chironomus riparius</name>
    <dbReference type="NCBI Taxonomy" id="315576"/>
    <lineage>
        <taxon>Eukaryota</taxon>
        <taxon>Metazoa</taxon>
        <taxon>Ecdysozoa</taxon>
        <taxon>Arthropoda</taxon>
        <taxon>Hexapoda</taxon>
        <taxon>Insecta</taxon>
        <taxon>Pterygota</taxon>
        <taxon>Neoptera</taxon>
        <taxon>Endopterygota</taxon>
        <taxon>Diptera</taxon>
        <taxon>Nematocera</taxon>
        <taxon>Chironomoidea</taxon>
        <taxon>Chironomidae</taxon>
        <taxon>Chironominae</taxon>
        <taxon>Chironomus</taxon>
    </lineage>
</organism>
<protein>
    <submittedName>
        <fullName evidence="2">Uncharacterized protein</fullName>
    </submittedName>
</protein>